<evidence type="ECO:0000256" key="2">
    <source>
        <dbReference type="ARBA" id="ARBA00022741"/>
    </source>
</evidence>
<evidence type="ECO:0000259" key="7">
    <source>
        <dbReference type="PROSITE" id="PS51733"/>
    </source>
</evidence>
<dbReference type="OrthoDB" id="9807064at2"/>
<evidence type="ECO:0000256" key="4">
    <source>
        <dbReference type="ARBA" id="ARBA00023267"/>
    </source>
</evidence>
<dbReference type="eggNOG" id="COG0340">
    <property type="taxonomic scope" value="Bacteria"/>
</dbReference>
<keyword evidence="1" id="KW-0436">Ligase</keyword>
<evidence type="ECO:0000256" key="6">
    <source>
        <dbReference type="ARBA" id="ARBA00047846"/>
    </source>
</evidence>
<dbReference type="SUPFAM" id="SSF50037">
    <property type="entry name" value="C-terminal domain of transcriptional repressors"/>
    <property type="match status" value="1"/>
</dbReference>
<sequence length="270" mass="27174">MSNVTLPPGWRLVALDAIDSTNAELRRLSEAGGGGSPSVAGLEGLTVTAATQTAGRGRRGRAWASPRGNLSASILVEVGGARGSAGELSFVAGVALHEALTALAPGYDFRLKWPNDLLLRGRKLAGMLLETVFPAGAPAGQGAVIVGTGVNLAAVPDLEPLYPVTALAAHGATVTPGALLTVYAETFAAWLSRWRSEGFSPVRAAWLQAAHGVGGPVTARLADGNEISGTFEALDEAGALILRTPDGGTCRVLAGDVFFGSGGGTPGGGA</sequence>
<keyword evidence="9" id="KW-1185">Reference proteome</keyword>
<dbReference type="RefSeq" id="WP_009540286.1">
    <property type="nucleotide sequence ID" value="NZ_ANHY01000007.1"/>
</dbReference>
<dbReference type="GO" id="GO:0005737">
    <property type="term" value="C:cytoplasm"/>
    <property type="evidence" value="ECO:0007669"/>
    <property type="project" value="TreeGrafter"/>
</dbReference>
<reference evidence="8 9" key="1">
    <citation type="journal article" date="2013" name="Genome Announc.">
        <title>Draft Genome Sequence of an Alphaproteobacterium, Caenispirillum salinarum AK4(T), Isolated from a Solar Saltern.</title>
        <authorList>
            <person name="Khatri I."/>
            <person name="Singh A."/>
            <person name="Korpole S."/>
            <person name="Pinnaka A.K."/>
            <person name="Subramanian S."/>
        </authorList>
    </citation>
    <scope>NUCLEOTIDE SEQUENCE [LARGE SCALE GENOMIC DNA]</scope>
    <source>
        <strain evidence="8 9">AK4</strain>
    </source>
</reference>
<comment type="caution">
    <text evidence="8">The sequence shown here is derived from an EMBL/GenBank/DDBJ whole genome shotgun (WGS) entry which is preliminary data.</text>
</comment>
<comment type="catalytic activity">
    <reaction evidence="6">
        <text>biotin + L-lysyl-[protein] + ATP = N(6)-biotinyl-L-lysyl-[protein] + AMP + diphosphate + H(+)</text>
        <dbReference type="Rhea" id="RHEA:11756"/>
        <dbReference type="Rhea" id="RHEA-COMP:9752"/>
        <dbReference type="Rhea" id="RHEA-COMP:10505"/>
        <dbReference type="ChEBI" id="CHEBI:15378"/>
        <dbReference type="ChEBI" id="CHEBI:29969"/>
        <dbReference type="ChEBI" id="CHEBI:30616"/>
        <dbReference type="ChEBI" id="CHEBI:33019"/>
        <dbReference type="ChEBI" id="CHEBI:57586"/>
        <dbReference type="ChEBI" id="CHEBI:83144"/>
        <dbReference type="ChEBI" id="CHEBI:456215"/>
        <dbReference type="EC" id="6.3.4.15"/>
    </reaction>
</comment>
<dbReference type="SUPFAM" id="SSF55681">
    <property type="entry name" value="Class II aaRS and biotin synthetases"/>
    <property type="match status" value="1"/>
</dbReference>
<dbReference type="PROSITE" id="PS51733">
    <property type="entry name" value="BPL_LPL_CATALYTIC"/>
    <property type="match status" value="1"/>
</dbReference>
<dbReference type="Gene3D" id="2.30.30.100">
    <property type="match status" value="1"/>
</dbReference>
<dbReference type="Pfam" id="PF02237">
    <property type="entry name" value="BPL_C"/>
    <property type="match status" value="1"/>
</dbReference>
<dbReference type="InterPro" id="IPR004143">
    <property type="entry name" value="BPL_LPL_catalytic"/>
</dbReference>
<evidence type="ECO:0000313" key="9">
    <source>
        <dbReference type="Proteomes" id="UP000009881"/>
    </source>
</evidence>
<dbReference type="Gene3D" id="3.30.930.10">
    <property type="entry name" value="Bira Bifunctional Protein, Domain 2"/>
    <property type="match status" value="1"/>
</dbReference>
<name>K9HQW9_9PROT</name>
<evidence type="ECO:0000256" key="5">
    <source>
        <dbReference type="ARBA" id="ARBA00024227"/>
    </source>
</evidence>
<dbReference type="InterPro" id="IPR003142">
    <property type="entry name" value="BPL_C"/>
</dbReference>
<dbReference type="PANTHER" id="PTHR12835:SF5">
    <property type="entry name" value="BIOTIN--PROTEIN LIGASE"/>
    <property type="match status" value="1"/>
</dbReference>
<dbReference type="InterPro" id="IPR004408">
    <property type="entry name" value="Biotin_CoA_COase_ligase"/>
</dbReference>
<protein>
    <recommendedName>
        <fullName evidence="5">biotin--[biotin carboxyl-carrier protein] ligase</fullName>
        <ecNumber evidence="5">6.3.4.15</ecNumber>
    </recommendedName>
</protein>
<gene>
    <name evidence="8" type="ORF">C882_4178</name>
</gene>
<dbReference type="InterPro" id="IPR045864">
    <property type="entry name" value="aa-tRNA-synth_II/BPL/LPL"/>
</dbReference>
<dbReference type="InterPro" id="IPR008988">
    <property type="entry name" value="Transcriptional_repressor_C"/>
</dbReference>
<feature type="domain" description="BPL/LPL catalytic" evidence="7">
    <location>
        <begin position="19"/>
        <end position="195"/>
    </location>
</feature>
<keyword evidence="3" id="KW-0067">ATP-binding</keyword>
<dbReference type="PANTHER" id="PTHR12835">
    <property type="entry name" value="BIOTIN PROTEIN LIGASE"/>
    <property type="match status" value="1"/>
</dbReference>
<keyword evidence="2" id="KW-0547">Nucleotide-binding</keyword>
<evidence type="ECO:0000256" key="1">
    <source>
        <dbReference type="ARBA" id="ARBA00022598"/>
    </source>
</evidence>
<dbReference type="GO" id="GO:0004077">
    <property type="term" value="F:biotin--[biotin carboxyl-carrier protein] ligase activity"/>
    <property type="evidence" value="ECO:0007669"/>
    <property type="project" value="UniProtKB-EC"/>
</dbReference>
<keyword evidence="4" id="KW-0092">Biotin</keyword>
<dbReference type="AlphaFoldDB" id="K9HQW9"/>
<dbReference type="Pfam" id="PF03099">
    <property type="entry name" value="BPL_LplA_LipB"/>
    <property type="match status" value="1"/>
</dbReference>
<organism evidence="8 9">
    <name type="scientific">Caenispirillum salinarum AK4</name>
    <dbReference type="NCBI Taxonomy" id="1238182"/>
    <lineage>
        <taxon>Bacteria</taxon>
        <taxon>Pseudomonadati</taxon>
        <taxon>Pseudomonadota</taxon>
        <taxon>Alphaproteobacteria</taxon>
        <taxon>Rhodospirillales</taxon>
        <taxon>Novispirillaceae</taxon>
        <taxon>Caenispirillum</taxon>
    </lineage>
</organism>
<dbReference type="CDD" id="cd16442">
    <property type="entry name" value="BPL"/>
    <property type="match status" value="1"/>
</dbReference>
<dbReference type="STRING" id="1238182.C882_4178"/>
<proteinExistence type="predicted"/>
<dbReference type="EMBL" id="ANHY01000007">
    <property type="protein sequence ID" value="EKV30841.1"/>
    <property type="molecule type" value="Genomic_DNA"/>
</dbReference>
<dbReference type="EC" id="6.3.4.15" evidence="5"/>
<accession>K9HQW9</accession>
<dbReference type="Proteomes" id="UP000009881">
    <property type="component" value="Unassembled WGS sequence"/>
</dbReference>
<dbReference type="GO" id="GO:0005524">
    <property type="term" value="F:ATP binding"/>
    <property type="evidence" value="ECO:0007669"/>
    <property type="project" value="UniProtKB-KW"/>
</dbReference>
<evidence type="ECO:0000313" key="8">
    <source>
        <dbReference type="EMBL" id="EKV30841.1"/>
    </source>
</evidence>
<dbReference type="NCBIfam" id="TIGR00121">
    <property type="entry name" value="birA_ligase"/>
    <property type="match status" value="1"/>
</dbReference>
<evidence type="ECO:0000256" key="3">
    <source>
        <dbReference type="ARBA" id="ARBA00022840"/>
    </source>
</evidence>